<evidence type="ECO:0000256" key="5">
    <source>
        <dbReference type="SAM" id="Phobius"/>
    </source>
</evidence>
<proteinExistence type="predicted"/>
<feature type="transmembrane region" description="Helical" evidence="5">
    <location>
        <begin position="369"/>
        <end position="389"/>
    </location>
</feature>
<protein>
    <recommendedName>
        <fullName evidence="9">LrgB-like protein</fullName>
    </recommendedName>
</protein>
<feature type="transmembrane region" description="Helical" evidence="5">
    <location>
        <begin position="423"/>
        <end position="447"/>
    </location>
</feature>
<feature type="transmembrane region" description="Helical" evidence="5">
    <location>
        <begin position="312"/>
        <end position="335"/>
    </location>
</feature>
<dbReference type="EnsemblPlants" id="KRH39636">
    <property type="protein sequence ID" value="KRH39636"/>
    <property type="gene ID" value="GLYMA_09G211200"/>
</dbReference>
<evidence type="ECO:0000256" key="4">
    <source>
        <dbReference type="ARBA" id="ARBA00023136"/>
    </source>
</evidence>
<dbReference type="EMBL" id="CM000842">
    <property type="protein sequence ID" value="KRH39636.1"/>
    <property type="molecule type" value="Genomic_DNA"/>
</dbReference>
<evidence type="ECO:0000313" key="7">
    <source>
        <dbReference type="EnsemblPlants" id="KRH39636"/>
    </source>
</evidence>
<feature type="transmembrane region" description="Helical" evidence="5">
    <location>
        <begin position="237"/>
        <end position="259"/>
    </location>
</feature>
<gene>
    <name evidence="7" type="primary">LOC100807656</name>
    <name evidence="6" type="ORF">GLYMA_09G211200</name>
</gene>
<feature type="transmembrane region" description="Helical" evidence="5">
    <location>
        <begin position="110"/>
        <end position="127"/>
    </location>
</feature>
<evidence type="ECO:0000256" key="2">
    <source>
        <dbReference type="ARBA" id="ARBA00022692"/>
    </source>
</evidence>
<evidence type="ECO:0000313" key="6">
    <source>
        <dbReference type="EMBL" id="KRH39636.1"/>
    </source>
</evidence>
<dbReference type="InterPro" id="IPR007300">
    <property type="entry name" value="CidB/LrgB"/>
</dbReference>
<evidence type="ECO:0000313" key="8">
    <source>
        <dbReference type="Proteomes" id="UP000008827"/>
    </source>
</evidence>
<dbReference type="eggNOG" id="ENOG502QQ63">
    <property type="taxonomic scope" value="Eukaryota"/>
</dbReference>
<dbReference type="Gramene" id="KRH39636">
    <property type="protein sequence ID" value="KRH39636"/>
    <property type="gene ID" value="GLYMA_09G211200"/>
</dbReference>
<comment type="subcellular location">
    <subcellularLocation>
        <location evidence="1">Membrane</location>
        <topology evidence="1">Multi-pass membrane protein</topology>
    </subcellularLocation>
</comment>
<name>I1L543_SOYBN</name>
<feature type="transmembrane region" description="Helical" evidence="5">
    <location>
        <begin position="341"/>
        <end position="362"/>
    </location>
</feature>
<dbReference type="GO" id="GO:0009941">
    <property type="term" value="C:chloroplast envelope"/>
    <property type="evidence" value="ECO:0000318"/>
    <property type="project" value="GO_Central"/>
</dbReference>
<feature type="transmembrane region" description="Helical" evidence="5">
    <location>
        <begin position="133"/>
        <end position="163"/>
    </location>
</feature>
<feature type="transmembrane region" description="Helical" evidence="5">
    <location>
        <begin position="279"/>
        <end position="300"/>
    </location>
</feature>
<evidence type="ECO:0000256" key="3">
    <source>
        <dbReference type="ARBA" id="ARBA00022989"/>
    </source>
</evidence>
<sequence length="456" mass="48578">MGTSESCKSEELCTELLEFQTGDTSTESVIQTFRLLVYGVLHWVVSLGLILAIDFLLKKAFVAASIEFPSALFGMFCIFSVLIILNYAIPSAAMALMKFFEPGIMFIQRWLPLFYVPYLVVLPLSLKDISPSSAIKICLIVVGGWLATLCVTGLTAIGVRKAVKTELIDAEPMEKPSPFSSSELWAWTGIFLISFVASLVYPTALGTRARTYLPFLLASTVLGYMIGSRLPSSVKKVLHPIICCAASAELTAVVFGFLSKSGLDPVLGYYLTNSSSDPGAGDILMGFLGSVILSFAFSMFKQRKLVQRHAAEIFTSVIISSLFSLYSTALVGRLVALEPSLTVSILPRCITVALALSIVSFFEGANASVTAAAVVVTGLVGANFVQATLDKLRLRDPIARGIATASSCHGLGTAALSAKEPEALPFCAIAYALTGIFGSILCSIPAVRQSLLAVIG</sequence>
<dbReference type="KEGG" id="gmx:100807656"/>
<feature type="transmembrane region" description="Helical" evidence="5">
    <location>
        <begin position="184"/>
        <end position="205"/>
    </location>
</feature>
<dbReference type="GeneID" id="100807656"/>
<organism evidence="6">
    <name type="scientific">Glycine max</name>
    <name type="common">Soybean</name>
    <name type="synonym">Glycine hispida</name>
    <dbReference type="NCBI Taxonomy" id="3847"/>
    <lineage>
        <taxon>Eukaryota</taxon>
        <taxon>Viridiplantae</taxon>
        <taxon>Streptophyta</taxon>
        <taxon>Embryophyta</taxon>
        <taxon>Tracheophyta</taxon>
        <taxon>Spermatophyta</taxon>
        <taxon>Magnoliopsida</taxon>
        <taxon>eudicotyledons</taxon>
        <taxon>Gunneridae</taxon>
        <taxon>Pentapetalae</taxon>
        <taxon>rosids</taxon>
        <taxon>fabids</taxon>
        <taxon>Fabales</taxon>
        <taxon>Fabaceae</taxon>
        <taxon>Papilionoideae</taxon>
        <taxon>50 kb inversion clade</taxon>
        <taxon>NPAAA clade</taxon>
        <taxon>indigoferoid/millettioid clade</taxon>
        <taxon>Phaseoleae</taxon>
        <taxon>Glycine</taxon>
        <taxon>Glycine subgen. Soja</taxon>
    </lineage>
</organism>
<dbReference type="STRING" id="3847.I1L543"/>
<reference evidence="7" key="2">
    <citation type="submission" date="2018-02" db="UniProtKB">
        <authorList>
            <consortium name="EnsemblPlants"/>
        </authorList>
    </citation>
    <scope>IDENTIFICATION</scope>
    <source>
        <strain evidence="7">Williams 82</strain>
    </source>
</reference>
<dbReference type="HOGENOM" id="CLU_036862_1_0_1"/>
<dbReference type="PANTHER" id="PTHR30249">
    <property type="entry name" value="PUTATIVE SEROTONIN TRANSPORTER"/>
    <property type="match status" value="1"/>
</dbReference>
<dbReference type="RefSeq" id="XP_003534306.1">
    <property type="nucleotide sequence ID" value="XM_003534258.5"/>
</dbReference>
<feature type="transmembrane region" description="Helical" evidence="5">
    <location>
        <begin position="35"/>
        <end position="56"/>
    </location>
</feature>
<feature type="transmembrane region" description="Helical" evidence="5">
    <location>
        <begin position="68"/>
        <end position="89"/>
    </location>
</feature>
<evidence type="ECO:0000256" key="1">
    <source>
        <dbReference type="ARBA" id="ARBA00004141"/>
    </source>
</evidence>
<accession>I1L543</accession>
<dbReference type="PaxDb" id="3847-GLYMA09G34440.1"/>
<keyword evidence="3 5" id="KW-1133">Transmembrane helix</keyword>
<reference evidence="6" key="3">
    <citation type="submission" date="2018-07" db="EMBL/GenBank/DDBJ databases">
        <title>WGS assembly of Glycine max.</title>
        <authorList>
            <person name="Schmutz J."/>
            <person name="Cannon S."/>
            <person name="Schlueter J."/>
            <person name="Ma J."/>
            <person name="Mitros T."/>
            <person name="Nelson W."/>
            <person name="Hyten D."/>
            <person name="Song Q."/>
            <person name="Thelen J."/>
            <person name="Cheng J."/>
            <person name="Xu D."/>
            <person name="Hellsten U."/>
            <person name="May G."/>
            <person name="Yu Y."/>
            <person name="Sakurai T."/>
            <person name="Umezawa T."/>
            <person name="Bhattacharyya M."/>
            <person name="Sandhu D."/>
            <person name="Valliyodan B."/>
            <person name="Lindquist E."/>
            <person name="Peto M."/>
            <person name="Grant D."/>
            <person name="Shu S."/>
            <person name="Goodstein D."/>
            <person name="Barry K."/>
            <person name="Futrell-Griggs M."/>
            <person name="Abernathy B."/>
            <person name="Du J."/>
            <person name="Tian Z."/>
            <person name="Zhu L."/>
            <person name="Gill N."/>
            <person name="Joshi T."/>
            <person name="Libault M."/>
            <person name="Sethuraman A."/>
            <person name="Zhang X."/>
            <person name="Shinozaki K."/>
            <person name="Nguyen H."/>
            <person name="Wing R."/>
            <person name="Cregan P."/>
            <person name="Specht J."/>
            <person name="Grimwood J."/>
            <person name="Rokhsar D."/>
            <person name="Stacey G."/>
            <person name="Shoemaker R."/>
            <person name="Jackson S."/>
        </authorList>
    </citation>
    <scope>NUCLEOTIDE SEQUENCE</scope>
    <source>
        <tissue evidence="6">Callus</tissue>
    </source>
</reference>
<keyword evidence="2 5" id="KW-0812">Transmembrane</keyword>
<dbReference type="Pfam" id="PF04172">
    <property type="entry name" value="LrgB"/>
    <property type="match status" value="1"/>
</dbReference>
<keyword evidence="4 5" id="KW-0472">Membrane</keyword>
<dbReference type="AlphaFoldDB" id="I1L543"/>
<dbReference type="OrthoDB" id="2502820at2759"/>
<dbReference type="PANTHER" id="PTHR30249:SF0">
    <property type="entry name" value="PLASTIDAL GLYCOLATE_GLYCERATE TRANSLOCATOR 1, CHLOROPLASTIC"/>
    <property type="match status" value="1"/>
</dbReference>
<dbReference type="Proteomes" id="UP000008827">
    <property type="component" value="Chromosome 9"/>
</dbReference>
<keyword evidence="8" id="KW-1185">Reference proteome</keyword>
<reference evidence="6 7" key="1">
    <citation type="journal article" date="2010" name="Nature">
        <title>Genome sequence of the palaeopolyploid soybean.</title>
        <authorList>
            <person name="Schmutz J."/>
            <person name="Cannon S.B."/>
            <person name="Schlueter J."/>
            <person name="Ma J."/>
            <person name="Mitros T."/>
            <person name="Nelson W."/>
            <person name="Hyten D.L."/>
            <person name="Song Q."/>
            <person name="Thelen J.J."/>
            <person name="Cheng J."/>
            <person name="Xu D."/>
            <person name="Hellsten U."/>
            <person name="May G.D."/>
            <person name="Yu Y."/>
            <person name="Sakurai T."/>
            <person name="Umezawa T."/>
            <person name="Bhattacharyya M.K."/>
            <person name="Sandhu D."/>
            <person name="Valliyodan B."/>
            <person name="Lindquist E."/>
            <person name="Peto M."/>
            <person name="Grant D."/>
            <person name="Shu S."/>
            <person name="Goodstein D."/>
            <person name="Barry K."/>
            <person name="Futrell-Griggs M."/>
            <person name="Abernathy B."/>
            <person name="Du J."/>
            <person name="Tian Z."/>
            <person name="Zhu L."/>
            <person name="Gill N."/>
            <person name="Joshi T."/>
            <person name="Libault M."/>
            <person name="Sethuraman A."/>
            <person name="Zhang X.-C."/>
            <person name="Shinozaki K."/>
            <person name="Nguyen H.T."/>
            <person name="Wing R.A."/>
            <person name="Cregan P."/>
            <person name="Specht J."/>
            <person name="Grimwood J."/>
            <person name="Rokhsar D."/>
            <person name="Stacey G."/>
            <person name="Shoemaker R.C."/>
            <person name="Jackson S.A."/>
        </authorList>
    </citation>
    <scope>NUCLEOTIDE SEQUENCE [LARGE SCALE GENOMIC DNA]</scope>
    <source>
        <strain evidence="7">cv. Williams 82</strain>
        <tissue evidence="6">Callus</tissue>
    </source>
</reference>
<evidence type="ECO:0008006" key="9">
    <source>
        <dbReference type="Google" id="ProtNLM"/>
    </source>
</evidence>
<dbReference type="GO" id="GO:0016020">
    <property type="term" value="C:membrane"/>
    <property type="evidence" value="ECO:0007669"/>
    <property type="project" value="UniProtKB-SubCell"/>
</dbReference>